<gene>
    <name evidence="1" type="ORF">ACFOMP_06975</name>
</gene>
<dbReference type="EMBL" id="JBHRXE010000016">
    <property type="protein sequence ID" value="MFC3569189.1"/>
    <property type="molecule type" value="Genomic_DNA"/>
</dbReference>
<organism evidence="1 2">
    <name type="scientific">Paracoccus simplex</name>
    <dbReference type="NCBI Taxonomy" id="2086346"/>
    <lineage>
        <taxon>Bacteria</taxon>
        <taxon>Pseudomonadati</taxon>
        <taxon>Pseudomonadota</taxon>
        <taxon>Alphaproteobacteria</taxon>
        <taxon>Rhodobacterales</taxon>
        <taxon>Paracoccaceae</taxon>
        <taxon>Paracoccus</taxon>
    </lineage>
</organism>
<protein>
    <submittedName>
        <fullName evidence="1">Uncharacterized protein</fullName>
    </submittedName>
</protein>
<dbReference type="RefSeq" id="WP_379028871.1">
    <property type="nucleotide sequence ID" value="NZ_JBHRXE010000016.1"/>
</dbReference>
<keyword evidence="2" id="KW-1185">Reference proteome</keyword>
<accession>A0ABV7RWH5</accession>
<evidence type="ECO:0000313" key="1">
    <source>
        <dbReference type="EMBL" id="MFC3569189.1"/>
    </source>
</evidence>
<reference evidence="2" key="1">
    <citation type="journal article" date="2019" name="Int. J. Syst. Evol. Microbiol.">
        <title>The Global Catalogue of Microorganisms (GCM) 10K type strain sequencing project: providing services to taxonomists for standard genome sequencing and annotation.</title>
        <authorList>
            <consortium name="The Broad Institute Genomics Platform"/>
            <consortium name="The Broad Institute Genome Sequencing Center for Infectious Disease"/>
            <person name="Wu L."/>
            <person name="Ma J."/>
        </authorList>
    </citation>
    <scope>NUCLEOTIDE SEQUENCE [LARGE SCALE GENOMIC DNA]</scope>
    <source>
        <strain evidence="2">VKM B-3226</strain>
    </source>
</reference>
<proteinExistence type="predicted"/>
<evidence type="ECO:0000313" key="2">
    <source>
        <dbReference type="Proteomes" id="UP001595596"/>
    </source>
</evidence>
<name>A0ABV7RWH5_9RHOB</name>
<dbReference type="Proteomes" id="UP001595596">
    <property type="component" value="Unassembled WGS sequence"/>
</dbReference>
<comment type="caution">
    <text evidence="1">The sequence shown here is derived from an EMBL/GenBank/DDBJ whole genome shotgun (WGS) entry which is preliminary data.</text>
</comment>
<sequence>SDEGVSVFQFINGTPCFIGGFTPGGTKCWVPIEATQDCSVLSAQLTARLSFIVSLINEPRAVDRTPASGMDWTRQHRRAVERVTGKAAQAYTVVGWEIGRPVAAKVGQITTDGHKKALHWCRAHWAKAAEGEPKAEWVNIPRKGGWGWYRWVKDCWKGHPDYGIKLQRHEPHMPGDPKSLHVGVGSEVVDQMRLAAMSAMQRHSLVEAGFAASVTLH</sequence>
<feature type="non-terminal residue" evidence="1">
    <location>
        <position position="1"/>
    </location>
</feature>